<feature type="signal peptide" evidence="1">
    <location>
        <begin position="1"/>
        <end position="19"/>
    </location>
</feature>
<gene>
    <name evidence="2" type="ORF">PDIGIT_LOCUS17</name>
</gene>
<dbReference type="Proteomes" id="UP001152607">
    <property type="component" value="Unassembled WGS sequence"/>
</dbReference>
<dbReference type="EMBL" id="CAOQHR010000001">
    <property type="protein sequence ID" value="CAI6225798.1"/>
    <property type="molecule type" value="Genomic_DNA"/>
</dbReference>
<evidence type="ECO:0008006" key="4">
    <source>
        <dbReference type="Google" id="ProtNLM"/>
    </source>
</evidence>
<sequence length="122" mass="13404">MAITFKLIAVYTLITSISAVAIGTPGNDLTARDSVTIMIAKGHGSHLFQEKHSVADCDDKTCNEVCYQHGGSPGRKCEAHGRCVCRYPHGFSLEQEVIGKPSRHSKRVATLISFLRFYSYIS</sequence>
<name>A0A9W4XCQ3_9PLEO</name>
<reference evidence="2" key="1">
    <citation type="submission" date="2023-01" db="EMBL/GenBank/DDBJ databases">
        <authorList>
            <person name="Van Ghelder C."/>
            <person name="Rancurel C."/>
        </authorList>
    </citation>
    <scope>NUCLEOTIDE SEQUENCE</scope>
    <source>
        <strain evidence="2">CNCM I-4278</strain>
    </source>
</reference>
<comment type="caution">
    <text evidence="2">The sequence shown here is derived from an EMBL/GenBank/DDBJ whole genome shotgun (WGS) entry which is preliminary data.</text>
</comment>
<evidence type="ECO:0000313" key="3">
    <source>
        <dbReference type="Proteomes" id="UP001152607"/>
    </source>
</evidence>
<evidence type="ECO:0000256" key="1">
    <source>
        <dbReference type="SAM" id="SignalP"/>
    </source>
</evidence>
<proteinExistence type="predicted"/>
<dbReference type="AlphaFoldDB" id="A0A9W4XCQ3"/>
<keyword evidence="1" id="KW-0732">Signal</keyword>
<organism evidence="2 3">
    <name type="scientific">Periconia digitata</name>
    <dbReference type="NCBI Taxonomy" id="1303443"/>
    <lineage>
        <taxon>Eukaryota</taxon>
        <taxon>Fungi</taxon>
        <taxon>Dikarya</taxon>
        <taxon>Ascomycota</taxon>
        <taxon>Pezizomycotina</taxon>
        <taxon>Dothideomycetes</taxon>
        <taxon>Pleosporomycetidae</taxon>
        <taxon>Pleosporales</taxon>
        <taxon>Massarineae</taxon>
        <taxon>Periconiaceae</taxon>
        <taxon>Periconia</taxon>
    </lineage>
</organism>
<dbReference type="OrthoDB" id="10590044at2759"/>
<keyword evidence="3" id="KW-1185">Reference proteome</keyword>
<evidence type="ECO:0000313" key="2">
    <source>
        <dbReference type="EMBL" id="CAI6225798.1"/>
    </source>
</evidence>
<accession>A0A9W4XCQ3</accession>
<protein>
    <recommendedName>
        <fullName evidence="4">Defensin</fullName>
    </recommendedName>
</protein>
<feature type="chain" id="PRO_5040773385" description="Defensin" evidence="1">
    <location>
        <begin position="20"/>
        <end position="122"/>
    </location>
</feature>